<feature type="region of interest" description="Disordered" evidence="1">
    <location>
        <begin position="1"/>
        <end position="161"/>
    </location>
</feature>
<gene>
    <name evidence="3" type="ORF">GPA24_11735</name>
</gene>
<evidence type="ECO:0000259" key="2">
    <source>
        <dbReference type="PROSITE" id="PS50828"/>
    </source>
</evidence>
<evidence type="ECO:0000313" key="3">
    <source>
        <dbReference type="EMBL" id="NMG16203.1"/>
    </source>
</evidence>
<proteinExistence type="predicted"/>
<dbReference type="SMART" id="SM00463">
    <property type="entry name" value="SMR"/>
    <property type="match status" value="1"/>
</dbReference>
<dbReference type="RefSeq" id="WP_169202797.1">
    <property type="nucleotide sequence ID" value="NZ_CP059467.1"/>
</dbReference>
<dbReference type="SUPFAM" id="SSF160443">
    <property type="entry name" value="SMR domain-like"/>
    <property type="match status" value="1"/>
</dbReference>
<dbReference type="Proteomes" id="UP000633943">
    <property type="component" value="Unassembled WGS sequence"/>
</dbReference>
<dbReference type="PROSITE" id="PS50828">
    <property type="entry name" value="SMR"/>
    <property type="match status" value="1"/>
</dbReference>
<evidence type="ECO:0000313" key="4">
    <source>
        <dbReference type="Proteomes" id="UP000633943"/>
    </source>
</evidence>
<reference evidence="3 4" key="1">
    <citation type="submission" date="2019-12" db="EMBL/GenBank/DDBJ databases">
        <title>Comparative genomics gives insights into the taxonomy of the Azoarcus-Aromatoleum group and reveals separate origins of nif in the plant-associated Azoarcus and non-plant-associated Aromatoleum sub-groups.</title>
        <authorList>
            <person name="Lafos M."/>
            <person name="Maluk M."/>
            <person name="Batista M."/>
            <person name="Junghare M."/>
            <person name="Carmona M."/>
            <person name="Faoro H."/>
            <person name="Cruz L.M."/>
            <person name="Battistoni F."/>
            <person name="De Souza E."/>
            <person name="Pedrosa F."/>
            <person name="Chen W.-M."/>
            <person name="Poole P.S."/>
            <person name="Dixon R.A."/>
            <person name="James E.K."/>
        </authorList>
    </citation>
    <scope>NUCLEOTIDE SEQUENCE [LARGE SCALE GENOMIC DNA]</scope>
    <source>
        <strain evidence="3 4">PbN1</strain>
    </source>
</reference>
<comment type="caution">
    <text evidence="3">The sequence shown here is derived from an EMBL/GenBank/DDBJ whole genome shotgun (WGS) entry which is preliminary data.</text>
</comment>
<name>A0ABX1NWQ1_9RHOO</name>
<dbReference type="EMBL" id="WTVP01000030">
    <property type="protein sequence ID" value="NMG16203.1"/>
    <property type="molecule type" value="Genomic_DNA"/>
</dbReference>
<sequence length="364" mass="39445">MTRRLPPAAPKPGSRTGRPSHTFEELAALRGKLKPAASNQKPAKPELPPSAAAKDTRDATATAIHPGASPDDDPALFRDAVRNVAPLTKGGGRAEIETPKPPPVPRPQPAESDTPSPAARLPTDALEDAALFRSAVGDVTPLRDPGHAELGRARPSPYPLHAHDEDRHRIEADPASLLLPPDPDALDPAELFRHAVRGARQIESRDRVELQPPPPRPEPLKHSEDEQAALRESLEAPMSLEDRLEMGDEAVFLRPGLPRRVLMDLRRGRWVLQGEVDLHGYNRDDAREALARFLAASLQQGRRCVRVIHGKGLGSPGKLSILKHLSRGWLAQREEILAFCQAGPNEGGSGALLVLLRAGNPPKE</sequence>
<dbReference type="InterPro" id="IPR002625">
    <property type="entry name" value="Smr_dom"/>
</dbReference>
<protein>
    <submittedName>
        <fullName evidence="3">DNA mismatch repair protein MutS</fullName>
    </submittedName>
</protein>
<dbReference type="Pfam" id="PF01713">
    <property type="entry name" value="Smr"/>
    <property type="match status" value="1"/>
</dbReference>
<dbReference type="Gene3D" id="3.30.1370.110">
    <property type="match status" value="1"/>
</dbReference>
<keyword evidence="4" id="KW-1185">Reference proteome</keyword>
<feature type="compositionally biased region" description="Pro residues" evidence="1">
    <location>
        <begin position="99"/>
        <end position="108"/>
    </location>
</feature>
<feature type="domain" description="Smr" evidence="2">
    <location>
        <begin position="276"/>
        <end position="357"/>
    </location>
</feature>
<dbReference type="PANTHER" id="PTHR35562:SF2">
    <property type="entry name" value="DNA ENDONUCLEASE SMRA-RELATED"/>
    <property type="match status" value="1"/>
</dbReference>
<feature type="region of interest" description="Disordered" evidence="1">
    <location>
        <begin position="202"/>
        <end position="226"/>
    </location>
</feature>
<organism evidence="3 4">
    <name type="scientific">Aromatoleum bremense</name>
    <dbReference type="NCBI Taxonomy" id="76115"/>
    <lineage>
        <taxon>Bacteria</taxon>
        <taxon>Pseudomonadati</taxon>
        <taxon>Pseudomonadota</taxon>
        <taxon>Betaproteobacteria</taxon>
        <taxon>Rhodocyclales</taxon>
        <taxon>Rhodocyclaceae</taxon>
        <taxon>Aromatoleum</taxon>
    </lineage>
</organism>
<dbReference type="PANTHER" id="PTHR35562">
    <property type="entry name" value="DNA ENDONUCLEASE SMRA-RELATED"/>
    <property type="match status" value="1"/>
</dbReference>
<dbReference type="InterPro" id="IPR036063">
    <property type="entry name" value="Smr_dom_sf"/>
</dbReference>
<accession>A0ABX1NWQ1</accession>
<evidence type="ECO:0000256" key="1">
    <source>
        <dbReference type="SAM" id="MobiDB-lite"/>
    </source>
</evidence>